<organism evidence="1">
    <name type="scientific">uncultured prokaryote</name>
    <dbReference type="NCBI Taxonomy" id="198431"/>
    <lineage>
        <taxon>unclassified sequences</taxon>
        <taxon>environmental samples</taxon>
    </lineage>
</organism>
<reference evidence="1" key="2">
    <citation type="journal article" date="2012" name="PLoS ONE">
        <title>A Deeply Branching Thermophilic Bacterium with an Ancient Acetyl-CoA Pathway Dominates a Subsurface Ecosystem.</title>
        <authorList>
            <person name="Takami H."/>
            <person name="Noguchi H."/>
            <person name="Takaki Y."/>
            <person name="Uchiyama I."/>
            <person name="Toyoda A."/>
            <person name="Nishi S."/>
            <person name="Chee G.-J."/>
            <person name="Arai W."/>
            <person name="Nunoura T."/>
            <person name="Itoh T."/>
            <person name="Hattori M."/>
            <person name="Takai K."/>
        </authorList>
    </citation>
    <scope>NUCLEOTIDE SEQUENCE</scope>
</reference>
<dbReference type="AlphaFoldDB" id="H5SKB9"/>
<dbReference type="EMBL" id="AP011753">
    <property type="protein sequence ID" value="BAL56605.1"/>
    <property type="molecule type" value="Genomic_DNA"/>
</dbReference>
<gene>
    <name evidence="1" type="ORF">HGMM_F41E03C16</name>
</gene>
<reference evidence="1" key="1">
    <citation type="journal article" date="2005" name="Environ. Microbiol.">
        <title>Genetic and functional properties of uncultivated thermophilic crenarchaeotes from a subsurface gold mine as revealed by analysis of genome fragments.</title>
        <authorList>
            <person name="Nunoura T."/>
            <person name="Hirayama H."/>
            <person name="Takami H."/>
            <person name="Oida H."/>
            <person name="Nishi S."/>
            <person name="Shimamura S."/>
            <person name="Suzuki Y."/>
            <person name="Inagaki F."/>
            <person name="Takai K."/>
            <person name="Nealson K.H."/>
            <person name="Horikoshi K."/>
        </authorList>
    </citation>
    <scope>NUCLEOTIDE SEQUENCE</scope>
</reference>
<sequence>MVTEVQTAQTVWPALSSLVFVPHNESEYQRLVRLLDALIDIVGEDENHPLASLMEVIGVLIEKYEDERVPEITAL</sequence>
<accession>H5SKB9</accession>
<evidence type="ECO:0000313" key="1">
    <source>
        <dbReference type="EMBL" id="BAL56605.1"/>
    </source>
</evidence>
<name>H5SKB9_9ZZZZ</name>
<proteinExistence type="predicted"/>
<protein>
    <submittedName>
        <fullName evidence="1">Hypothetical conserved protein</fullName>
    </submittedName>
</protein>